<dbReference type="AlphaFoldDB" id="A0A9X4M1R2"/>
<dbReference type="Proteomes" id="UP001152755">
    <property type="component" value="Unassembled WGS sequence"/>
</dbReference>
<name>A0A9X4M1R2_9ACTN</name>
<protein>
    <submittedName>
        <fullName evidence="1">Uncharacterized protein</fullName>
    </submittedName>
</protein>
<dbReference type="EMBL" id="JANRHA010000001">
    <property type="protein sequence ID" value="MDG3013563.1"/>
    <property type="molecule type" value="Genomic_DNA"/>
</dbReference>
<gene>
    <name evidence="1" type="ORF">NVS88_03205</name>
</gene>
<reference evidence="1" key="1">
    <citation type="submission" date="2022-08" db="EMBL/GenBank/DDBJ databases">
        <title>Genome analysis of Corynebacteriales strain.</title>
        <authorList>
            <person name="Lee S.D."/>
        </authorList>
    </citation>
    <scope>NUCLEOTIDE SEQUENCE</scope>
    <source>
        <strain evidence="1">D3-21</strain>
    </source>
</reference>
<sequence length="76" mass="8139">MTGARAWLILAASIVAYEIAAPDDQLLSEAADRAIARRPILTRCAVALVAAHVANLIPARIDPIHQLTRLRSAEGE</sequence>
<dbReference type="InterPro" id="IPR055850">
    <property type="entry name" value="DUF7427"/>
</dbReference>
<proteinExistence type="predicted"/>
<dbReference type="Pfam" id="PF24202">
    <property type="entry name" value="DUF7427"/>
    <property type="match status" value="1"/>
</dbReference>
<evidence type="ECO:0000313" key="1">
    <source>
        <dbReference type="EMBL" id="MDG3013563.1"/>
    </source>
</evidence>
<evidence type="ECO:0000313" key="2">
    <source>
        <dbReference type="Proteomes" id="UP001152755"/>
    </source>
</evidence>
<keyword evidence="2" id="KW-1185">Reference proteome</keyword>
<dbReference type="RefSeq" id="WP_332519147.1">
    <property type="nucleotide sequence ID" value="NZ_JANRHA010000001.1"/>
</dbReference>
<organism evidence="1 2">
    <name type="scientific">Speluncibacter jeojiensis</name>
    <dbReference type="NCBI Taxonomy" id="2710754"/>
    <lineage>
        <taxon>Bacteria</taxon>
        <taxon>Bacillati</taxon>
        <taxon>Actinomycetota</taxon>
        <taxon>Actinomycetes</taxon>
        <taxon>Mycobacteriales</taxon>
        <taxon>Speluncibacteraceae</taxon>
        <taxon>Speluncibacter</taxon>
    </lineage>
</organism>
<comment type="caution">
    <text evidence="1">The sequence shown here is derived from an EMBL/GenBank/DDBJ whole genome shotgun (WGS) entry which is preliminary data.</text>
</comment>
<accession>A0A9X4M1R2</accession>